<organism evidence="8 9">
    <name type="scientific">Lactuca sativa</name>
    <name type="common">Garden lettuce</name>
    <dbReference type="NCBI Taxonomy" id="4236"/>
    <lineage>
        <taxon>Eukaryota</taxon>
        <taxon>Viridiplantae</taxon>
        <taxon>Streptophyta</taxon>
        <taxon>Embryophyta</taxon>
        <taxon>Tracheophyta</taxon>
        <taxon>Spermatophyta</taxon>
        <taxon>Magnoliopsida</taxon>
        <taxon>eudicotyledons</taxon>
        <taxon>Gunneridae</taxon>
        <taxon>Pentapetalae</taxon>
        <taxon>asterids</taxon>
        <taxon>campanulids</taxon>
        <taxon>Asterales</taxon>
        <taxon>Asteraceae</taxon>
        <taxon>Cichorioideae</taxon>
        <taxon>Cichorieae</taxon>
        <taxon>Lactucinae</taxon>
        <taxon>Lactuca</taxon>
    </lineage>
</organism>
<proteinExistence type="inferred from homology"/>
<sequence length="216" mass="25198">MVFKKMGKRGGAESSDNKQRVDVSITKEQGKGKKLWKKMKYQLVEYHSLPAYMKDNEFILGHYRAEWPLKQIFLSIFTLHNETLNVWTHLIGFFLFLTLTIYSAKMIPNVVDIPTLKHFPDVLRKTDLYKLREDLLTCIPSMPNMPDLQKLRDEIKTSFHASSDLLPLMSNWHIVELLTNCLPERFSHSNHTDICVLVSLSYLSFCLNFALQMLVM</sequence>
<evidence type="ECO:0000256" key="5">
    <source>
        <dbReference type="ARBA" id="ARBA00023136"/>
    </source>
</evidence>
<dbReference type="EMBL" id="NBSK02000003">
    <property type="protein sequence ID" value="KAJ0215335.1"/>
    <property type="molecule type" value="Genomic_DNA"/>
</dbReference>
<evidence type="ECO:0000313" key="9">
    <source>
        <dbReference type="Proteomes" id="UP000235145"/>
    </source>
</evidence>
<evidence type="ECO:0000256" key="1">
    <source>
        <dbReference type="ARBA" id="ARBA00004141"/>
    </source>
</evidence>
<evidence type="ECO:0000256" key="6">
    <source>
        <dbReference type="PIRSR" id="PIRSR604254-1"/>
    </source>
</evidence>
<keyword evidence="6" id="KW-0862">Zinc</keyword>
<dbReference type="GO" id="GO:0046872">
    <property type="term" value="F:metal ion binding"/>
    <property type="evidence" value="ECO:0007669"/>
    <property type="project" value="UniProtKB-KW"/>
</dbReference>
<evidence type="ECO:0000256" key="4">
    <source>
        <dbReference type="ARBA" id="ARBA00022989"/>
    </source>
</evidence>
<dbReference type="AlphaFoldDB" id="A0A9R1XHZ4"/>
<evidence type="ECO:0000256" key="7">
    <source>
        <dbReference type="SAM" id="MobiDB-lite"/>
    </source>
</evidence>
<keyword evidence="6" id="KW-0479">Metal-binding</keyword>
<name>A0A9R1XHZ4_LACSA</name>
<comment type="subcellular location">
    <subcellularLocation>
        <location evidence="1">Membrane</location>
        <topology evidence="1">Multi-pass membrane protein</topology>
    </subcellularLocation>
</comment>
<dbReference type="GO" id="GO:0009725">
    <property type="term" value="P:response to hormone"/>
    <property type="evidence" value="ECO:0007669"/>
    <property type="project" value="UniProtKB-ARBA"/>
</dbReference>
<evidence type="ECO:0000313" key="8">
    <source>
        <dbReference type="EMBL" id="KAJ0215335.1"/>
    </source>
</evidence>
<dbReference type="GO" id="GO:0016020">
    <property type="term" value="C:membrane"/>
    <property type="evidence" value="ECO:0007669"/>
    <property type="project" value="UniProtKB-SubCell"/>
</dbReference>
<dbReference type="InterPro" id="IPR004254">
    <property type="entry name" value="AdipoR/HlyIII-related"/>
</dbReference>
<reference evidence="8 9" key="1">
    <citation type="journal article" date="2017" name="Nat. Commun.">
        <title>Genome assembly with in vitro proximity ligation data and whole-genome triplication in lettuce.</title>
        <authorList>
            <person name="Reyes-Chin-Wo S."/>
            <person name="Wang Z."/>
            <person name="Yang X."/>
            <person name="Kozik A."/>
            <person name="Arikit S."/>
            <person name="Song C."/>
            <person name="Xia L."/>
            <person name="Froenicke L."/>
            <person name="Lavelle D.O."/>
            <person name="Truco M.J."/>
            <person name="Xia R."/>
            <person name="Zhu S."/>
            <person name="Xu C."/>
            <person name="Xu H."/>
            <person name="Xu X."/>
            <person name="Cox K."/>
            <person name="Korf I."/>
            <person name="Meyers B.C."/>
            <person name="Michelmore R.W."/>
        </authorList>
    </citation>
    <scope>NUCLEOTIDE SEQUENCE [LARGE SCALE GENOMIC DNA]</scope>
    <source>
        <strain evidence="9">cv. Salinas</strain>
        <tissue evidence="8">Seedlings</tissue>
    </source>
</reference>
<comment type="caution">
    <text evidence="8">The sequence shown here is derived from an EMBL/GenBank/DDBJ whole genome shotgun (WGS) entry which is preliminary data.</text>
</comment>
<comment type="similarity">
    <text evidence="2">Belongs to the ADIPOR family.</text>
</comment>
<keyword evidence="9" id="KW-1185">Reference proteome</keyword>
<dbReference type="PANTHER" id="PTHR20855">
    <property type="entry name" value="ADIPOR/PROGESTIN RECEPTOR-RELATED"/>
    <property type="match status" value="1"/>
</dbReference>
<keyword evidence="5" id="KW-0472">Membrane</keyword>
<keyword evidence="4" id="KW-1133">Transmembrane helix</keyword>
<dbReference type="Proteomes" id="UP000235145">
    <property type="component" value="Unassembled WGS sequence"/>
</dbReference>
<dbReference type="GO" id="GO:0009744">
    <property type="term" value="P:response to sucrose"/>
    <property type="evidence" value="ECO:0007669"/>
    <property type="project" value="UniProtKB-ARBA"/>
</dbReference>
<evidence type="ECO:0000256" key="3">
    <source>
        <dbReference type="ARBA" id="ARBA00022692"/>
    </source>
</evidence>
<feature type="region of interest" description="Disordered" evidence="7">
    <location>
        <begin position="1"/>
        <end position="21"/>
    </location>
</feature>
<dbReference type="PANTHER" id="PTHR20855:SF52">
    <property type="entry name" value="ADIPONECTIN RECEPTOR PROTEIN"/>
    <property type="match status" value="1"/>
</dbReference>
<feature type="binding site" evidence="6">
    <location>
        <position position="173"/>
    </location>
    <ligand>
        <name>Zn(2+)</name>
        <dbReference type="ChEBI" id="CHEBI:29105"/>
    </ligand>
</feature>
<protein>
    <submittedName>
        <fullName evidence="8">Uncharacterized protein</fullName>
    </submittedName>
</protein>
<accession>A0A9R1XHZ4</accession>
<evidence type="ECO:0000256" key="2">
    <source>
        <dbReference type="ARBA" id="ARBA00007018"/>
    </source>
</evidence>
<gene>
    <name evidence="8" type="ORF">LSAT_V11C300134170</name>
</gene>
<keyword evidence="3" id="KW-0812">Transmembrane</keyword>